<name>A0A2L0UJL6_9MICC</name>
<evidence type="ECO:0000256" key="1">
    <source>
        <dbReference type="ARBA" id="ARBA00022679"/>
    </source>
</evidence>
<dbReference type="GO" id="GO:0008080">
    <property type="term" value="F:N-acetyltransferase activity"/>
    <property type="evidence" value="ECO:0007669"/>
    <property type="project" value="InterPro"/>
</dbReference>
<dbReference type="PANTHER" id="PTHR13947:SF37">
    <property type="entry name" value="LD18367P"/>
    <property type="match status" value="1"/>
</dbReference>
<gene>
    <name evidence="3" type="ORF">CVO76_13310</name>
</gene>
<evidence type="ECO:0000313" key="3">
    <source>
        <dbReference type="EMBL" id="AUZ89422.1"/>
    </source>
</evidence>
<dbReference type="InterPro" id="IPR050769">
    <property type="entry name" value="NAT_camello-type"/>
</dbReference>
<organism evidence="3 4">
    <name type="scientific">Arthrobacter agilis</name>
    <dbReference type="NCBI Taxonomy" id="37921"/>
    <lineage>
        <taxon>Bacteria</taxon>
        <taxon>Bacillati</taxon>
        <taxon>Actinomycetota</taxon>
        <taxon>Actinomycetes</taxon>
        <taxon>Micrococcales</taxon>
        <taxon>Micrococcaceae</taxon>
        <taxon>Arthrobacter</taxon>
    </lineage>
</organism>
<proteinExistence type="predicted"/>
<dbReference type="InterPro" id="IPR000182">
    <property type="entry name" value="GNAT_dom"/>
</dbReference>
<reference evidence="3 4" key="1">
    <citation type="submission" date="2017-11" db="EMBL/GenBank/DDBJ databases">
        <title>Draft genome of Arthrobacter agilis strain UMCV2, a plant growth-promoting rhizobacterium and biocontrol capacity of phytopathogenic fungi.</title>
        <authorList>
            <person name="Martinez-Camara R."/>
            <person name="Santoyo G."/>
            <person name="Moreno-Hagelsieb G."/>
            <person name="Valencia-Cantero E."/>
        </authorList>
    </citation>
    <scope>NUCLEOTIDE SEQUENCE [LARGE SCALE GENOMIC DNA]</scope>
    <source>
        <strain evidence="3 4">UMCV2</strain>
    </source>
</reference>
<feature type="domain" description="N-acetyltransferase" evidence="2">
    <location>
        <begin position="5"/>
        <end position="147"/>
    </location>
</feature>
<dbReference type="AlphaFoldDB" id="A0A2L0UJL6"/>
<dbReference type="CDD" id="cd04301">
    <property type="entry name" value="NAT_SF"/>
    <property type="match status" value="1"/>
</dbReference>
<protein>
    <submittedName>
        <fullName evidence="3">N-acetyltransferase</fullName>
    </submittedName>
</protein>
<dbReference type="Gene3D" id="3.40.630.30">
    <property type="match status" value="1"/>
</dbReference>
<dbReference type="PROSITE" id="PS51186">
    <property type="entry name" value="GNAT"/>
    <property type="match status" value="1"/>
</dbReference>
<sequence length="158" mass="17361">MTDEIQIRQCVDADLAALEATEPPGAGIARNLLKHQAAGAVIYAAAWRKHQPAGSVVLDLVSDHTPELKHLFVQESARDAGIGTALCAWTETYAEQTGFDKLYLSVGTENGGARRLYERLGFVPTGRLRTTTYQYVDDDGQMQWATETDDVFEKSLTD</sequence>
<evidence type="ECO:0000259" key="2">
    <source>
        <dbReference type="PROSITE" id="PS51186"/>
    </source>
</evidence>
<dbReference type="InterPro" id="IPR016181">
    <property type="entry name" value="Acyl_CoA_acyltransferase"/>
</dbReference>
<dbReference type="PANTHER" id="PTHR13947">
    <property type="entry name" value="GNAT FAMILY N-ACETYLTRANSFERASE"/>
    <property type="match status" value="1"/>
</dbReference>
<keyword evidence="1 3" id="KW-0808">Transferase</keyword>
<dbReference type="Proteomes" id="UP000239187">
    <property type="component" value="Chromosome"/>
</dbReference>
<dbReference type="EMBL" id="CP024915">
    <property type="protein sequence ID" value="AUZ89422.1"/>
    <property type="molecule type" value="Genomic_DNA"/>
</dbReference>
<evidence type="ECO:0000313" key="4">
    <source>
        <dbReference type="Proteomes" id="UP000239187"/>
    </source>
</evidence>
<dbReference type="SUPFAM" id="SSF55729">
    <property type="entry name" value="Acyl-CoA N-acyltransferases (Nat)"/>
    <property type="match status" value="1"/>
</dbReference>
<dbReference type="RefSeq" id="WP_208739610.1">
    <property type="nucleotide sequence ID" value="NZ_CP024915.1"/>
</dbReference>
<accession>A0A2L0UJL6</accession>
<dbReference type="Pfam" id="PF00583">
    <property type="entry name" value="Acetyltransf_1"/>
    <property type="match status" value="1"/>
</dbReference>